<sequence length="473" mass="51577">MTVDVAIVGGGLAGITTATLLKAEGKSVAVIESNRVAEGVSGFTTAKITSQHSIIYDRLIHSFGEQKARAYGDANQAAIEQIASLANTFGIDCDFRRSDAFVFTEKEEEVDSFRTEADSARRLGLPAEFLESVPLPFPVKGAVRFSGQASFHPRKYLVALAQRLPGEGSFIFENTRVTGLHGGEPCTVETERGNVYAGHVVVASHFPFNEKLFYALRMYQHRSYVLGLRLNGELPNGMFISTEPTHSIRPHFDEEGGLLLVGGEGHRTGEGGDTVARYRRLEQWATDHFPVRTIEYRWSTQDNKTADGLPYIGRLMPTSEHVFVATGFGGWGMTNSTVSGMLLRDLILGRENPWADVYDPNRMGLEAVSGSAKHIGSVASHFVGDRHADGEIASLRPGEGMIVHSDEGKVAAYRAEDGSIHKLSPACPHMGCFVQWNSAEKSWDCPCHGSRFSIEGEVLEGPAISPLKEFGES</sequence>
<dbReference type="InterPro" id="IPR017941">
    <property type="entry name" value="Rieske_2Fe-2S"/>
</dbReference>
<evidence type="ECO:0000256" key="5">
    <source>
        <dbReference type="ARBA" id="ARBA00023157"/>
    </source>
</evidence>
<evidence type="ECO:0000256" key="4">
    <source>
        <dbReference type="ARBA" id="ARBA00023014"/>
    </source>
</evidence>
<protein>
    <submittedName>
        <fullName evidence="7">Oxidoreductase</fullName>
    </submittedName>
</protein>
<dbReference type="GO" id="GO:0005737">
    <property type="term" value="C:cytoplasm"/>
    <property type="evidence" value="ECO:0007669"/>
    <property type="project" value="TreeGrafter"/>
</dbReference>
<dbReference type="PANTHER" id="PTHR13847:SF274">
    <property type="entry name" value="RIESKE 2FE-2S IRON-SULFUR PROTEIN YHFW-RELATED"/>
    <property type="match status" value="1"/>
</dbReference>
<name>A0A068NS79_FIMGI</name>
<dbReference type="Gene3D" id="2.102.10.10">
    <property type="entry name" value="Rieske [2Fe-2S] iron-sulphur domain"/>
    <property type="match status" value="1"/>
</dbReference>
<accession>A0A068NS79</accession>
<dbReference type="eggNOG" id="COG0665">
    <property type="taxonomic scope" value="Bacteria"/>
</dbReference>
<dbReference type="Proteomes" id="UP000027982">
    <property type="component" value="Chromosome"/>
</dbReference>
<dbReference type="GO" id="GO:0046872">
    <property type="term" value="F:metal ion binding"/>
    <property type="evidence" value="ECO:0007669"/>
    <property type="project" value="UniProtKB-KW"/>
</dbReference>
<dbReference type="InterPro" id="IPR005805">
    <property type="entry name" value="Rieske_Fe-S_prot_C"/>
</dbReference>
<dbReference type="PRINTS" id="PR00162">
    <property type="entry name" value="RIESKE"/>
</dbReference>
<evidence type="ECO:0000313" key="7">
    <source>
        <dbReference type="EMBL" id="AIE84464.1"/>
    </source>
</evidence>
<dbReference type="HOGENOM" id="CLU_007884_15_1_0"/>
<dbReference type="PANTHER" id="PTHR13847">
    <property type="entry name" value="SARCOSINE DEHYDROGENASE-RELATED"/>
    <property type="match status" value="1"/>
</dbReference>
<evidence type="ECO:0000259" key="6">
    <source>
        <dbReference type="PROSITE" id="PS51296"/>
    </source>
</evidence>
<dbReference type="InterPro" id="IPR038010">
    <property type="entry name" value="YhfW_C"/>
</dbReference>
<dbReference type="STRING" id="661478.OP10G_1096"/>
<keyword evidence="4" id="KW-0411">Iron-sulfur</keyword>
<dbReference type="Gene3D" id="3.30.9.10">
    <property type="entry name" value="D-Amino Acid Oxidase, subunit A, domain 2"/>
    <property type="match status" value="1"/>
</dbReference>
<keyword evidence="3" id="KW-0408">Iron</keyword>
<dbReference type="InterPro" id="IPR036188">
    <property type="entry name" value="FAD/NAD-bd_sf"/>
</dbReference>
<feature type="domain" description="Rieske" evidence="6">
    <location>
        <begin position="387"/>
        <end position="473"/>
    </location>
</feature>
<gene>
    <name evidence="7" type="ORF">OP10G_1096</name>
</gene>
<dbReference type="SUPFAM" id="SSF51905">
    <property type="entry name" value="FAD/NAD(P)-binding domain"/>
    <property type="match status" value="1"/>
</dbReference>
<dbReference type="GO" id="GO:0016020">
    <property type="term" value="C:membrane"/>
    <property type="evidence" value="ECO:0007669"/>
    <property type="project" value="InterPro"/>
</dbReference>
<dbReference type="EMBL" id="CP007139">
    <property type="protein sequence ID" value="AIE84464.1"/>
    <property type="molecule type" value="Genomic_DNA"/>
</dbReference>
<evidence type="ECO:0000256" key="3">
    <source>
        <dbReference type="ARBA" id="ARBA00023004"/>
    </source>
</evidence>
<evidence type="ECO:0000256" key="2">
    <source>
        <dbReference type="ARBA" id="ARBA00022723"/>
    </source>
</evidence>
<evidence type="ECO:0000313" key="8">
    <source>
        <dbReference type="Proteomes" id="UP000027982"/>
    </source>
</evidence>
<dbReference type="GO" id="GO:0016705">
    <property type="term" value="F:oxidoreductase activity, acting on paired donors, with incorporation or reduction of molecular oxygen"/>
    <property type="evidence" value="ECO:0007669"/>
    <property type="project" value="UniProtKB-ARBA"/>
</dbReference>
<keyword evidence="1" id="KW-0001">2Fe-2S</keyword>
<dbReference type="InterPro" id="IPR036922">
    <property type="entry name" value="Rieske_2Fe-2S_sf"/>
</dbReference>
<dbReference type="Gene3D" id="3.50.50.60">
    <property type="entry name" value="FAD/NAD(P)-binding domain"/>
    <property type="match status" value="1"/>
</dbReference>
<keyword evidence="5" id="KW-1015">Disulfide bond</keyword>
<keyword evidence="8" id="KW-1185">Reference proteome</keyword>
<organism evidence="7 8">
    <name type="scientific">Fimbriimonas ginsengisoli Gsoil 348</name>
    <dbReference type="NCBI Taxonomy" id="661478"/>
    <lineage>
        <taxon>Bacteria</taxon>
        <taxon>Bacillati</taxon>
        <taxon>Armatimonadota</taxon>
        <taxon>Fimbriimonadia</taxon>
        <taxon>Fimbriimonadales</taxon>
        <taxon>Fimbriimonadaceae</taxon>
        <taxon>Fimbriimonas</taxon>
    </lineage>
</organism>
<dbReference type="GO" id="GO:0051537">
    <property type="term" value="F:2 iron, 2 sulfur cluster binding"/>
    <property type="evidence" value="ECO:0007669"/>
    <property type="project" value="UniProtKB-KW"/>
</dbReference>
<reference evidence="7 8" key="1">
    <citation type="journal article" date="2014" name="PLoS ONE">
        <title>The first complete genome sequence of the class fimbriimonadia in the phylum armatimonadetes.</title>
        <authorList>
            <person name="Hu Z.Y."/>
            <person name="Wang Y.Z."/>
            <person name="Im W.T."/>
            <person name="Wang S.Y."/>
            <person name="Zhao G.P."/>
            <person name="Zheng H.J."/>
            <person name="Quan Z.X."/>
        </authorList>
    </citation>
    <scope>NUCLEOTIDE SEQUENCE [LARGE SCALE GENOMIC DNA]</scope>
    <source>
        <strain evidence="7">Gsoil 348</strain>
    </source>
</reference>
<dbReference type="FunFam" id="2.102.10.10:FF:000014">
    <property type="entry name" value="Oxidoreductase, FAD dependent"/>
    <property type="match status" value="1"/>
</dbReference>
<dbReference type="eggNOG" id="COG0723">
    <property type="taxonomic scope" value="Bacteria"/>
</dbReference>
<dbReference type="KEGG" id="fgi:OP10G_1096"/>
<keyword evidence="2" id="KW-0479">Metal-binding</keyword>
<proteinExistence type="predicted"/>
<dbReference type="PROSITE" id="PS51296">
    <property type="entry name" value="RIESKE"/>
    <property type="match status" value="1"/>
</dbReference>
<dbReference type="Pfam" id="PF01266">
    <property type="entry name" value="DAO"/>
    <property type="match status" value="1"/>
</dbReference>
<dbReference type="AlphaFoldDB" id="A0A068NS79"/>
<evidence type="ECO:0000256" key="1">
    <source>
        <dbReference type="ARBA" id="ARBA00022714"/>
    </source>
</evidence>
<dbReference type="SUPFAM" id="SSF50022">
    <property type="entry name" value="ISP domain"/>
    <property type="match status" value="1"/>
</dbReference>
<dbReference type="CDD" id="cd03477">
    <property type="entry name" value="Rieske_YhfW_C"/>
    <property type="match status" value="1"/>
</dbReference>
<dbReference type="Pfam" id="PF00355">
    <property type="entry name" value="Rieske"/>
    <property type="match status" value="1"/>
</dbReference>
<dbReference type="InterPro" id="IPR006076">
    <property type="entry name" value="FAD-dep_OxRdtase"/>
</dbReference>
<dbReference type="GO" id="GO:0004497">
    <property type="term" value="F:monooxygenase activity"/>
    <property type="evidence" value="ECO:0007669"/>
    <property type="project" value="UniProtKB-ARBA"/>
</dbReference>